<dbReference type="InterPro" id="IPR023606">
    <property type="entry name" value="CoA-Trfase_III_dom_1_sf"/>
</dbReference>
<dbReference type="RefSeq" id="WP_345646944.1">
    <property type="nucleotide sequence ID" value="NZ_BAABEP010000018.1"/>
</dbReference>
<dbReference type="PANTHER" id="PTHR48207:SF4">
    <property type="entry name" value="BLL6097 PROTEIN"/>
    <property type="match status" value="1"/>
</dbReference>
<accession>A0ABP7F4T7</accession>
<dbReference type="PANTHER" id="PTHR48207">
    <property type="entry name" value="SUCCINATE--HYDROXYMETHYLGLUTARATE COA-TRANSFERASE"/>
    <property type="match status" value="1"/>
</dbReference>
<keyword evidence="1" id="KW-0808">Transferase</keyword>
<reference evidence="3" key="1">
    <citation type="journal article" date="2019" name="Int. J. Syst. Evol. Microbiol.">
        <title>The Global Catalogue of Microorganisms (GCM) 10K type strain sequencing project: providing services to taxonomists for standard genome sequencing and annotation.</title>
        <authorList>
            <consortium name="The Broad Institute Genomics Platform"/>
            <consortium name="The Broad Institute Genome Sequencing Center for Infectious Disease"/>
            <person name="Wu L."/>
            <person name="Ma J."/>
        </authorList>
    </citation>
    <scope>NUCLEOTIDE SEQUENCE [LARGE SCALE GENOMIC DNA]</scope>
    <source>
        <strain evidence="3">JCM 30846</strain>
    </source>
</reference>
<dbReference type="InterPro" id="IPR003673">
    <property type="entry name" value="CoA-Trfase_fam_III"/>
</dbReference>
<dbReference type="SUPFAM" id="SSF89796">
    <property type="entry name" value="CoA-transferase family III (CaiB/BaiF)"/>
    <property type="match status" value="1"/>
</dbReference>
<comment type="caution">
    <text evidence="2">The sequence shown here is derived from an EMBL/GenBank/DDBJ whole genome shotgun (WGS) entry which is preliminary data.</text>
</comment>
<protein>
    <submittedName>
        <fullName evidence="2">CaiB/BaiF CoA-transferase family protein</fullName>
    </submittedName>
</protein>
<sequence>MTGRLLEGLRVVDFTHIFAGPLATQTLGDMGAEVIKIERPGGDAARRYGQHTGEDDMGGAFLALNRNKRSVAIDLSAERGIEVVRRLILSADVVVQNFRLGLMERWGLDYESLSREKPSLIYCSMNGFGHTGPLATKAANDLVVQAYSGLMSFTGEPDGDPVRCGTAVSDFSAGLYAAIGILGAVAHRERTGQGQHVRTSMLESQVSIMNYFFADYWLKGIVPKPLGTANRLGIPNQAFRTKDGWVVISTANESMWRRCCEGLSRPEVADDPRFATLGDRYRNTEELVSTFSAITAERTTAECLAGLEAKGVSCAGLNTLDEVAADEQLAELGAFLDVPRGDGGQARVVATPLHYTDTPLDVRRGVPALGEHTREVLGELGLTEEELTDLGTAGVI</sequence>
<gene>
    <name evidence="2" type="ORF">GCM10023082_31450</name>
</gene>
<dbReference type="InterPro" id="IPR050483">
    <property type="entry name" value="CoA-transferase_III_domain"/>
</dbReference>
<dbReference type="Pfam" id="PF02515">
    <property type="entry name" value="CoA_transf_3"/>
    <property type="match status" value="1"/>
</dbReference>
<dbReference type="InterPro" id="IPR044855">
    <property type="entry name" value="CoA-Trfase_III_dom3_sf"/>
</dbReference>
<name>A0ABP7F4T7_9ACTN</name>
<keyword evidence="3" id="KW-1185">Reference proteome</keyword>
<dbReference type="Gene3D" id="3.30.1540.10">
    <property type="entry name" value="formyl-coa transferase, domain 3"/>
    <property type="match status" value="1"/>
</dbReference>
<evidence type="ECO:0000256" key="1">
    <source>
        <dbReference type="ARBA" id="ARBA00022679"/>
    </source>
</evidence>
<evidence type="ECO:0000313" key="3">
    <source>
        <dbReference type="Proteomes" id="UP001499884"/>
    </source>
</evidence>
<dbReference type="Gene3D" id="3.40.50.10540">
    <property type="entry name" value="Crotonobetainyl-coa:carnitine coa-transferase, domain 1"/>
    <property type="match status" value="1"/>
</dbReference>
<organism evidence="2 3">
    <name type="scientific">Streptomyces tremellae</name>
    <dbReference type="NCBI Taxonomy" id="1124239"/>
    <lineage>
        <taxon>Bacteria</taxon>
        <taxon>Bacillati</taxon>
        <taxon>Actinomycetota</taxon>
        <taxon>Actinomycetes</taxon>
        <taxon>Kitasatosporales</taxon>
        <taxon>Streptomycetaceae</taxon>
        <taxon>Streptomyces</taxon>
    </lineage>
</organism>
<dbReference type="Proteomes" id="UP001499884">
    <property type="component" value="Unassembled WGS sequence"/>
</dbReference>
<proteinExistence type="predicted"/>
<evidence type="ECO:0000313" key="2">
    <source>
        <dbReference type="EMBL" id="GAA3731502.1"/>
    </source>
</evidence>
<dbReference type="EMBL" id="BAABEP010000018">
    <property type="protein sequence ID" value="GAA3731502.1"/>
    <property type="molecule type" value="Genomic_DNA"/>
</dbReference>